<gene>
    <name evidence="2" type="ORF">S03H2_33855</name>
</gene>
<evidence type="ECO:0000313" key="2">
    <source>
        <dbReference type="EMBL" id="GAH51207.1"/>
    </source>
</evidence>
<proteinExistence type="predicted"/>
<keyword evidence="1" id="KW-1133">Transmembrane helix</keyword>
<organism evidence="2">
    <name type="scientific">marine sediment metagenome</name>
    <dbReference type="NCBI Taxonomy" id="412755"/>
    <lineage>
        <taxon>unclassified sequences</taxon>
        <taxon>metagenomes</taxon>
        <taxon>ecological metagenomes</taxon>
    </lineage>
</organism>
<dbReference type="AlphaFoldDB" id="X1G1S5"/>
<evidence type="ECO:0000256" key="1">
    <source>
        <dbReference type="SAM" id="Phobius"/>
    </source>
</evidence>
<name>X1G1S5_9ZZZZ</name>
<feature type="transmembrane region" description="Helical" evidence="1">
    <location>
        <begin position="12"/>
        <end position="34"/>
    </location>
</feature>
<keyword evidence="1" id="KW-0472">Membrane</keyword>
<keyword evidence="1" id="KW-0812">Transmembrane</keyword>
<dbReference type="EMBL" id="BARU01020633">
    <property type="protein sequence ID" value="GAH51207.1"/>
    <property type="molecule type" value="Genomic_DNA"/>
</dbReference>
<reference evidence="2" key="1">
    <citation type="journal article" date="2014" name="Front. Microbiol.">
        <title>High frequency of phylogenetically diverse reductive dehalogenase-homologous genes in deep subseafloor sedimentary metagenomes.</title>
        <authorList>
            <person name="Kawai M."/>
            <person name="Futagami T."/>
            <person name="Toyoda A."/>
            <person name="Takaki Y."/>
            <person name="Nishi S."/>
            <person name="Hori S."/>
            <person name="Arai W."/>
            <person name="Tsubouchi T."/>
            <person name="Morono Y."/>
            <person name="Uchiyama I."/>
            <person name="Ito T."/>
            <person name="Fujiyama A."/>
            <person name="Inagaki F."/>
            <person name="Takami H."/>
        </authorList>
    </citation>
    <scope>NUCLEOTIDE SEQUENCE</scope>
    <source>
        <strain evidence="2">Expedition CK06-06</strain>
    </source>
</reference>
<comment type="caution">
    <text evidence="2">The sequence shown here is derived from an EMBL/GenBank/DDBJ whole genome shotgun (WGS) entry which is preliminary data.</text>
</comment>
<accession>X1G1S5</accession>
<protein>
    <submittedName>
        <fullName evidence="2">Uncharacterized protein</fullName>
    </submittedName>
</protein>
<sequence length="106" mass="10672">MKSKKGQVGLEGITKFIVGALVLAVTVIAVFLALTSLQNAGIFTAGSQAANDTDLIIGNVTTGATQFFTFIPTILTLLGVVLLMIAIAVLIVVVRRAGGAGTGGGL</sequence>
<feature type="transmembrane region" description="Helical" evidence="1">
    <location>
        <begin position="70"/>
        <end position="94"/>
    </location>
</feature>